<sequence length="531" mass="56013">MSTITRRSMLAGASATAALTMAGTVPAARAAARTAARVPLTREEHRVVIIGSGFGGGVTALRFAQAGVPCLVLERGIRWPTGPNAETFPRVTSSLDKRALWLGAPVKIFGITIGGFDAPYTGLLQAIGGNGMDVICASGVGGGSLVYQGMTLQPSEAVFNATMPNGLDHARMNSVYYPRVANMLRLQTAPDALINSKTYKAARIFGRGVTNAGYQLSKIPMPIDWSFALRELNGEMKPAYTNGDCSLGVNNGGKHSVDVTYIAAAEATGLATVAVLHNVTDVAKAPDGRWTVYVDRISTDGTVLEKKILTTKALVLAAGSANTTRLLMRADAKNLIPDLPDGLGTNWGTNGDRIYMWTDLLDDFDFPQGGPVVYGSKEWNDPTVANTIIQASLPPLPDIGSTMMVGYGVSKGRGRYTYDAAKDDVVLNWTKGADDTLYRRINQRATRIAGFGGLLTDTTAVYPSTWHPLGGASMGTVCDLSGRVNGQRGLYVLDGALMPGTTAACNPSMTIAAVAERATDDIVAHDAGTVF</sequence>
<evidence type="ECO:0000256" key="2">
    <source>
        <dbReference type="ARBA" id="ARBA00010790"/>
    </source>
</evidence>
<keyword evidence="7" id="KW-0443">Lipid metabolism</keyword>
<reference evidence="20" key="1">
    <citation type="journal article" date="2019" name="Int. J. Syst. Evol. Microbiol.">
        <title>The Global Catalogue of Microorganisms (GCM) 10K type strain sequencing project: providing services to taxonomists for standard genome sequencing and annotation.</title>
        <authorList>
            <consortium name="The Broad Institute Genomics Platform"/>
            <consortium name="The Broad Institute Genome Sequencing Center for Infectious Disease"/>
            <person name="Wu L."/>
            <person name="Ma J."/>
        </authorList>
    </citation>
    <scope>NUCLEOTIDE SEQUENCE [LARGE SCALE GENOMIC DNA]</scope>
    <source>
        <strain evidence="20">JCM 9377</strain>
    </source>
</reference>
<evidence type="ECO:0000256" key="7">
    <source>
        <dbReference type="ARBA" id="ARBA00023098"/>
    </source>
</evidence>
<evidence type="ECO:0000256" key="5">
    <source>
        <dbReference type="ARBA" id="ARBA00022827"/>
    </source>
</evidence>
<evidence type="ECO:0000259" key="17">
    <source>
        <dbReference type="Pfam" id="PF00732"/>
    </source>
</evidence>
<dbReference type="InterPro" id="IPR000172">
    <property type="entry name" value="GMC_OxRdtase_N"/>
</dbReference>
<dbReference type="SUPFAM" id="SSF54373">
    <property type="entry name" value="FAD-linked reductases, C-terminal domain"/>
    <property type="match status" value="1"/>
</dbReference>
<organism evidence="19 20">
    <name type="scientific">Actinocorallia longicatena</name>
    <dbReference type="NCBI Taxonomy" id="111803"/>
    <lineage>
        <taxon>Bacteria</taxon>
        <taxon>Bacillati</taxon>
        <taxon>Actinomycetota</taxon>
        <taxon>Actinomycetes</taxon>
        <taxon>Streptosporangiales</taxon>
        <taxon>Thermomonosporaceae</taxon>
        <taxon>Actinocorallia</taxon>
    </lineage>
</organism>
<dbReference type="InterPro" id="IPR052542">
    <property type="entry name" value="Cholesterol_Oxidase"/>
</dbReference>
<evidence type="ECO:0000313" key="19">
    <source>
        <dbReference type="EMBL" id="GAA3212087.1"/>
    </source>
</evidence>
<dbReference type="Pfam" id="PF00732">
    <property type="entry name" value="GMC_oxred_N"/>
    <property type="match status" value="1"/>
</dbReference>
<comment type="similarity">
    <text evidence="2">Belongs to the GMC oxidoreductase family.</text>
</comment>
<evidence type="ECO:0000256" key="3">
    <source>
        <dbReference type="ARBA" id="ARBA00022548"/>
    </source>
</evidence>
<evidence type="ECO:0000256" key="11">
    <source>
        <dbReference type="ARBA" id="ARBA00038856"/>
    </source>
</evidence>
<dbReference type="RefSeq" id="WP_344828572.1">
    <property type="nucleotide sequence ID" value="NZ_BAAAUV010000007.1"/>
</dbReference>
<dbReference type="EC" id="1.1.3.6" evidence="13"/>
<feature type="domain" description="Glucose-methanol-choline oxidoreductase C-terminal" evidence="18">
    <location>
        <begin position="461"/>
        <end position="515"/>
    </location>
</feature>
<dbReference type="Gene3D" id="3.50.50.60">
    <property type="entry name" value="FAD/NAD(P)-binding domain"/>
    <property type="match status" value="1"/>
</dbReference>
<dbReference type="SUPFAM" id="SSF51905">
    <property type="entry name" value="FAD/NAD(P)-binding domain"/>
    <property type="match status" value="1"/>
</dbReference>
<gene>
    <name evidence="19" type="ORF">GCM10010468_31190</name>
</gene>
<dbReference type="PROSITE" id="PS51318">
    <property type="entry name" value="TAT"/>
    <property type="match status" value="1"/>
</dbReference>
<comment type="caution">
    <text evidence="19">The sequence shown here is derived from an EMBL/GenBank/DDBJ whole genome shotgun (WGS) entry which is preliminary data.</text>
</comment>
<accession>A0ABP6QCD4</accession>
<keyword evidence="20" id="KW-1185">Reference proteome</keyword>
<keyword evidence="8" id="KW-1207">Sterol metabolism</keyword>
<evidence type="ECO:0000256" key="14">
    <source>
        <dbReference type="ARBA" id="ARBA00049744"/>
    </source>
</evidence>
<dbReference type="InterPro" id="IPR036188">
    <property type="entry name" value="FAD/NAD-bd_sf"/>
</dbReference>
<protein>
    <recommendedName>
        <fullName evidence="14">Cholesterol oxidase</fullName>
        <ecNumber evidence="13">1.1.3.6</ecNumber>
        <ecNumber evidence="11">5.3.3.1</ecNumber>
    </recommendedName>
    <alternativeName>
        <fullName evidence="15">Cholesterol isomerase</fullName>
    </alternativeName>
</protein>
<keyword evidence="9" id="KW-0753">Steroid metabolism</keyword>
<evidence type="ECO:0000256" key="13">
    <source>
        <dbReference type="ARBA" id="ARBA00049723"/>
    </source>
</evidence>
<evidence type="ECO:0000256" key="10">
    <source>
        <dbReference type="ARBA" id="ARBA00023235"/>
    </source>
</evidence>
<evidence type="ECO:0000256" key="12">
    <source>
        <dbReference type="ARBA" id="ARBA00049645"/>
    </source>
</evidence>
<keyword evidence="3" id="KW-0153">Cholesterol metabolism</keyword>
<keyword evidence="16" id="KW-0732">Signal</keyword>
<evidence type="ECO:0000256" key="6">
    <source>
        <dbReference type="ARBA" id="ARBA00023002"/>
    </source>
</evidence>
<dbReference type="PANTHER" id="PTHR47470">
    <property type="entry name" value="CHOLESTEROL OXIDASE"/>
    <property type="match status" value="1"/>
</dbReference>
<dbReference type="EC" id="5.3.3.1" evidence="11"/>
<evidence type="ECO:0000256" key="15">
    <source>
        <dbReference type="ARBA" id="ARBA00049778"/>
    </source>
</evidence>
<keyword evidence="10" id="KW-0413">Isomerase</keyword>
<evidence type="ECO:0000256" key="4">
    <source>
        <dbReference type="ARBA" id="ARBA00022630"/>
    </source>
</evidence>
<feature type="chain" id="PRO_5046769091" description="Cholesterol oxidase" evidence="16">
    <location>
        <begin position="28"/>
        <end position="531"/>
    </location>
</feature>
<feature type="signal peptide" evidence="16">
    <location>
        <begin position="1"/>
        <end position="27"/>
    </location>
</feature>
<dbReference type="InterPro" id="IPR007867">
    <property type="entry name" value="GMC_OxRtase_C"/>
</dbReference>
<proteinExistence type="inferred from homology"/>
<comment type="cofactor">
    <cofactor evidence="1">
        <name>FAD</name>
        <dbReference type="ChEBI" id="CHEBI:57692"/>
    </cofactor>
</comment>
<keyword evidence="5" id="KW-0274">FAD</keyword>
<dbReference type="Pfam" id="PF05199">
    <property type="entry name" value="GMC_oxred_C"/>
    <property type="match status" value="1"/>
</dbReference>
<dbReference type="EMBL" id="BAAAUV010000007">
    <property type="protein sequence ID" value="GAA3212087.1"/>
    <property type="molecule type" value="Genomic_DNA"/>
</dbReference>
<dbReference type="PANTHER" id="PTHR47470:SF1">
    <property type="entry name" value="FAD-DEPENDENT OXIDOREDUCTASE 2 FAD BINDING DOMAIN-CONTAINING PROTEIN"/>
    <property type="match status" value="1"/>
</dbReference>
<evidence type="ECO:0000259" key="18">
    <source>
        <dbReference type="Pfam" id="PF05199"/>
    </source>
</evidence>
<evidence type="ECO:0000256" key="1">
    <source>
        <dbReference type="ARBA" id="ARBA00001974"/>
    </source>
</evidence>
<comment type="pathway">
    <text evidence="12">Steroid metabolism; cholesterol degradation.</text>
</comment>
<evidence type="ECO:0000256" key="8">
    <source>
        <dbReference type="ARBA" id="ARBA00023166"/>
    </source>
</evidence>
<keyword evidence="6" id="KW-0560">Oxidoreductase</keyword>
<feature type="domain" description="Glucose-methanol-choline oxidoreductase N-terminal" evidence="17">
    <location>
        <begin position="124"/>
        <end position="332"/>
    </location>
</feature>
<dbReference type="InterPro" id="IPR006311">
    <property type="entry name" value="TAT_signal"/>
</dbReference>
<evidence type="ECO:0000313" key="20">
    <source>
        <dbReference type="Proteomes" id="UP001501237"/>
    </source>
</evidence>
<evidence type="ECO:0000256" key="16">
    <source>
        <dbReference type="SAM" id="SignalP"/>
    </source>
</evidence>
<evidence type="ECO:0000256" key="9">
    <source>
        <dbReference type="ARBA" id="ARBA00023221"/>
    </source>
</evidence>
<dbReference type="Gene3D" id="3.30.410.10">
    <property type="entry name" value="Cholesterol Oxidase, domain 2"/>
    <property type="match status" value="1"/>
</dbReference>
<dbReference type="Proteomes" id="UP001501237">
    <property type="component" value="Unassembled WGS sequence"/>
</dbReference>
<keyword evidence="4" id="KW-0285">Flavoprotein</keyword>
<name>A0ABP6QCD4_9ACTN</name>